<comment type="subunit">
    <text evidence="8">Associated with the spliceosome.</text>
</comment>
<evidence type="ECO:0000256" key="6">
    <source>
        <dbReference type="ARBA" id="ARBA00023187"/>
    </source>
</evidence>
<comment type="subcellular location">
    <subcellularLocation>
        <location evidence="1 8">Nucleus</location>
    </subcellularLocation>
</comment>
<keyword evidence="6 8" id="KW-0508">mRNA splicing</keyword>
<comment type="caution">
    <text evidence="11">The sequence shown here is derived from an EMBL/GenBank/DDBJ whole genome shotgun (WGS) entry which is preliminary data.</text>
</comment>
<feature type="region of interest" description="Disordered" evidence="9">
    <location>
        <begin position="457"/>
        <end position="521"/>
    </location>
</feature>
<dbReference type="OMA" id="KYAWESQ"/>
<evidence type="ECO:0000256" key="7">
    <source>
        <dbReference type="ARBA" id="ARBA00023242"/>
    </source>
</evidence>
<dbReference type="InterPro" id="IPR021715">
    <property type="entry name" value="Slu7_dom"/>
</dbReference>
<dbReference type="InterPro" id="IPR039974">
    <property type="entry name" value="Splicing_factor_SLU7"/>
</dbReference>
<evidence type="ECO:0000313" key="11">
    <source>
        <dbReference type="EMBL" id="RMX56421.1"/>
    </source>
</evidence>
<dbReference type="Proteomes" id="UP000275408">
    <property type="component" value="Unassembled WGS sequence"/>
</dbReference>
<accession>A0A3M6URY2</accession>
<feature type="region of interest" description="Disordered" evidence="9">
    <location>
        <begin position="188"/>
        <end position="213"/>
    </location>
</feature>
<dbReference type="GO" id="GO:0030628">
    <property type="term" value="F:pre-mRNA 3'-splice site binding"/>
    <property type="evidence" value="ECO:0007669"/>
    <property type="project" value="UniProtKB-UniRule"/>
</dbReference>
<reference evidence="11 12" key="1">
    <citation type="journal article" date="2018" name="Sci. Rep.">
        <title>Comparative analysis of the Pocillopora damicornis genome highlights role of immune system in coral evolution.</title>
        <authorList>
            <person name="Cunning R."/>
            <person name="Bay R.A."/>
            <person name="Gillette P."/>
            <person name="Baker A.C."/>
            <person name="Traylor-Knowles N."/>
        </authorList>
    </citation>
    <scope>NUCLEOTIDE SEQUENCE [LARGE SCALE GENOMIC DNA]</scope>
    <source>
        <strain evidence="11">RSMAS</strain>
        <tissue evidence="11">Whole animal</tissue>
    </source>
</reference>
<feature type="region of interest" description="Disordered" evidence="9">
    <location>
        <begin position="1"/>
        <end position="45"/>
    </location>
</feature>
<evidence type="ECO:0000256" key="3">
    <source>
        <dbReference type="ARBA" id="ARBA00021377"/>
    </source>
</evidence>
<evidence type="ECO:0000256" key="4">
    <source>
        <dbReference type="ARBA" id="ARBA00022664"/>
    </source>
</evidence>
<evidence type="ECO:0000256" key="2">
    <source>
        <dbReference type="ARBA" id="ARBA00007203"/>
    </source>
</evidence>
<dbReference type="STRING" id="46731.A0A3M6URY2"/>
<comment type="function">
    <text evidence="8">Involved in pre-mRNA splicing.</text>
</comment>
<name>A0A3M6URY2_POCDA</name>
<dbReference type="PANTHER" id="PTHR12942:SF2">
    <property type="entry name" value="PRE-MRNA-SPLICING FACTOR SLU7"/>
    <property type="match status" value="1"/>
</dbReference>
<proteinExistence type="inferred from homology"/>
<evidence type="ECO:0000256" key="9">
    <source>
        <dbReference type="SAM" id="MobiDB-lite"/>
    </source>
</evidence>
<dbReference type="OrthoDB" id="249612at2759"/>
<dbReference type="GO" id="GO:0005681">
    <property type="term" value="C:spliceosomal complex"/>
    <property type="evidence" value="ECO:0007669"/>
    <property type="project" value="UniProtKB-UniRule"/>
</dbReference>
<evidence type="ECO:0000256" key="8">
    <source>
        <dbReference type="RuleBase" id="RU367071"/>
    </source>
</evidence>
<dbReference type="EMBL" id="RCHS01000841">
    <property type="protein sequence ID" value="RMX56421.1"/>
    <property type="molecule type" value="Genomic_DNA"/>
</dbReference>
<dbReference type="GO" id="GO:0000398">
    <property type="term" value="P:mRNA splicing, via spliceosome"/>
    <property type="evidence" value="ECO:0007669"/>
    <property type="project" value="UniProtKB-UniRule"/>
</dbReference>
<feature type="compositionally biased region" description="Basic and acidic residues" evidence="9">
    <location>
        <begin position="1"/>
        <end position="27"/>
    </location>
</feature>
<feature type="region of interest" description="Disordered" evidence="9">
    <location>
        <begin position="59"/>
        <end position="79"/>
    </location>
</feature>
<evidence type="ECO:0000259" key="10">
    <source>
        <dbReference type="Pfam" id="PF11708"/>
    </source>
</evidence>
<evidence type="ECO:0000313" key="12">
    <source>
        <dbReference type="Proteomes" id="UP000275408"/>
    </source>
</evidence>
<keyword evidence="12" id="KW-1185">Reference proteome</keyword>
<dbReference type="AlphaFoldDB" id="A0A3M6URY2"/>
<gene>
    <name evidence="11" type="ORF">pdam_00008830</name>
</gene>
<evidence type="ECO:0000256" key="1">
    <source>
        <dbReference type="ARBA" id="ARBA00004123"/>
    </source>
</evidence>
<keyword evidence="7 8" id="KW-0539">Nucleus</keyword>
<feature type="compositionally biased region" description="Basic and acidic residues" evidence="9">
    <location>
        <begin position="476"/>
        <end position="521"/>
    </location>
</feature>
<dbReference type="Pfam" id="PF11708">
    <property type="entry name" value="Slu7"/>
    <property type="match status" value="1"/>
</dbReference>
<organism evidence="11 12">
    <name type="scientific">Pocillopora damicornis</name>
    <name type="common">Cauliflower coral</name>
    <name type="synonym">Millepora damicornis</name>
    <dbReference type="NCBI Taxonomy" id="46731"/>
    <lineage>
        <taxon>Eukaryota</taxon>
        <taxon>Metazoa</taxon>
        <taxon>Cnidaria</taxon>
        <taxon>Anthozoa</taxon>
        <taxon>Hexacorallia</taxon>
        <taxon>Scleractinia</taxon>
        <taxon>Astrocoeniina</taxon>
        <taxon>Pocilloporidae</taxon>
        <taxon>Pocillopora</taxon>
    </lineage>
</organism>
<comment type="similarity">
    <text evidence="2 8">Belongs to the SLU7 family.</text>
</comment>
<dbReference type="PANTHER" id="PTHR12942">
    <property type="entry name" value="STEP II SPLICING FACTOR SLU7"/>
    <property type="match status" value="1"/>
</dbReference>
<evidence type="ECO:0000256" key="5">
    <source>
        <dbReference type="ARBA" id="ARBA00022728"/>
    </source>
</evidence>
<keyword evidence="4 8" id="KW-0507">mRNA processing</keyword>
<sequence length="542" mass="63079">MAAKTEDGQKKSRLDWRKEKELEEARKAGTAPALTDEEGKDINPHIPQYISQAPWYYGTSRPTLKHQRPQEEKQKQFSGITEWYKRGTDVIPAATKFRKGACQNCGAMTHKKNDCLERPRRVGAKFSGEDIKADEHIQPQLSFDYDGKRDRWNGYNVQDYKKVVDEYNKLEMAKQHLKAERLEEELAEGKKTEIVDDPDSEDEDKYADRADMPGQKFDTKRRTTVRNLRIREDTAKYLHNLDPNSAYYDPKTRSMRENPFKETDATANNVTYSGDNFVRFSGDTQKMAQTQMFAWEAYEKGADVHLQADPTKLELLHQEYRVKKGDFEQDKKLTVLEKYGGEEHLNAPPKDLLLAQTEHYVEYSRTGKVIKGQEKAVAKSKYEEDVYTNNHTSVWGSYWQEGRWGYACCHSFVRNSYCTGESGKASSATGNNPPITSAARMIQEAEENGKTLLELHQENRKKGKKREKSVDEDDEEVKKEKLNKALRKEERNQKEADRLLAMDERKRPYNSHKGDYHEVTEEEMEAYRMKRRQEDDPMKDFL</sequence>
<protein>
    <recommendedName>
        <fullName evidence="3 8">Pre-mRNA-splicing factor SLU7</fullName>
    </recommendedName>
</protein>
<feature type="compositionally biased region" description="Acidic residues" evidence="9">
    <location>
        <begin position="195"/>
        <end position="205"/>
    </location>
</feature>
<keyword evidence="5 8" id="KW-0747">Spliceosome</keyword>
<feature type="domain" description="Pre-mRNA-splicing factor SLU7" evidence="10">
    <location>
        <begin position="144"/>
        <end position="397"/>
    </location>
</feature>